<dbReference type="AlphaFoldDB" id="A0A9D1IJL9"/>
<comment type="catalytic activity">
    <reaction evidence="7">
        <text>2 superoxide + 2 H(+) = H2O2 + O2</text>
        <dbReference type="Rhea" id="RHEA:20696"/>
        <dbReference type="ChEBI" id="CHEBI:15378"/>
        <dbReference type="ChEBI" id="CHEBI:15379"/>
        <dbReference type="ChEBI" id="CHEBI:16240"/>
        <dbReference type="ChEBI" id="CHEBI:18421"/>
        <dbReference type="EC" id="1.15.1.1"/>
    </reaction>
</comment>
<dbReference type="SUPFAM" id="SSF46609">
    <property type="entry name" value="Fe,Mn superoxide dismutase (SOD), N-terminal domain"/>
    <property type="match status" value="1"/>
</dbReference>
<evidence type="ECO:0000256" key="3">
    <source>
        <dbReference type="ARBA" id="ARBA00022723"/>
    </source>
</evidence>
<comment type="function">
    <text evidence="7">Destroys radicals which are normally produced within the cells and which are toxic to biological systems.</text>
</comment>
<dbReference type="InterPro" id="IPR036314">
    <property type="entry name" value="SOD_C_sf"/>
</dbReference>
<evidence type="ECO:0000256" key="6">
    <source>
        <dbReference type="PIRSR" id="PIRSR000349-1"/>
    </source>
</evidence>
<feature type="domain" description="Manganese/iron superoxide dismutase N-terminal" evidence="8">
    <location>
        <begin position="3"/>
        <end position="80"/>
    </location>
</feature>
<organism evidence="10 11">
    <name type="scientific">Candidatus Limisoma intestinavium</name>
    <dbReference type="NCBI Taxonomy" id="2840856"/>
    <lineage>
        <taxon>Bacteria</taxon>
        <taxon>Pseudomonadati</taxon>
        <taxon>Bacteroidota</taxon>
        <taxon>Bacteroidia</taxon>
        <taxon>Bacteroidales</taxon>
        <taxon>Candidatus Limisoma</taxon>
    </lineage>
</organism>
<dbReference type="Pfam" id="PF00081">
    <property type="entry name" value="Sod_Fe_N"/>
    <property type="match status" value="1"/>
</dbReference>
<evidence type="ECO:0000259" key="9">
    <source>
        <dbReference type="Pfam" id="PF02777"/>
    </source>
</evidence>
<dbReference type="EMBL" id="DVMS01000066">
    <property type="protein sequence ID" value="HIU38498.1"/>
    <property type="molecule type" value="Genomic_DNA"/>
</dbReference>
<feature type="binding site" evidence="6">
    <location>
        <position position="158"/>
    </location>
    <ligand>
        <name>Mn(2+)</name>
        <dbReference type="ChEBI" id="CHEBI:29035"/>
    </ligand>
</feature>
<accession>A0A9D1IJL9</accession>
<dbReference type="InterPro" id="IPR019832">
    <property type="entry name" value="Mn/Fe_SOD_C"/>
</dbReference>
<gene>
    <name evidence="10" type="ORF">IAD18_02385</name>
</gene>
<feature type="binding site" evidence="6">
    <location>
        <position position="74"/>
    </location>
    <ligand>
        <name>Mn(2+)</name>
        <dbReference type="ChEBI" id="CHEBI:29035"/>
    </ligand>
</feature>
<dbReference type="InterPro" id="IPR036324">
    <property type="entry name" value="Mn/Fe_SOD_N_sf"/>
</dbReference>
<evidence type="ECO:0000313" key="11">
    <source>
        <dbReference type="Proteomes" id="UP000824076"/>
    </source>
</evidence>
<keyword evidence="5" id="KW-0408">Iron</keyword>
<dbReference type="PROSITE" id="PS00088">
    <property type="entry name" value="SOD_MN"/>
    <property type="match status" value="1"/>
</dbReference>
<dbReference type="GO" id="GO:0004784">
    <property type="term" value="F:superoxide dismutase activity"/>
    <property type="evidence" value="ECO:0007669"/>
    <property type="project" value="UniProtKB-EC"/>
</dbReference>
<dbReference type="InterPro" id="IPR001189">
    <property type="entry name" value="Mn/Fe_SOD"/>
</dbReference>
<evidence type="ECO:0000256" key="7">
    <source>
        <dbReference type="RuleBase" id="RU000414"/>
    </source>
</evidence>
<dbReference type="Proteomes" id="UP000824076">
    <property type="component" value="Unassembled WGS sequence"/>
</dbReference>
<sequence>MLHELPKLPYAENALSQVLSEETVLYHYGKHERAYVDNLNKLIQGTPYETMPLEEIVRSSDGAIFNNAAQAWNHQFYFFAFSPDGKIAPTGELRDAIDRDFGSLDAFKEKFEAAGVSLFGSGWVWLSKDAAGKLSITQGRNAETPLTGQGVVPLLCFDVWEHAYYIDYRNRRAEYLHRLWEIVDWSIVERRYCKM</sequence>
<dbReference type="FunFam" id="3.55.40.20:FF:000004">
    <property type="entry name" value="Superoxide dismutase [Fe]"/>
    <property type="match status" value="1"/>
</dbReference>
<reference evidence="10" key="2">
    <citation type="journal article" date="2021" name="PeerJ">
        <title>Extensive microbial diversity within the chicken gut microbiome revealed by metagenomics and culture.</title>
        <authorList>
            <person name="Gilroy R."/>
            <person name="Ravi A."/>
            <person name="Getino M."/>
            <person name="Pursley I."/>
            <person name="Horton D.L."/>
            <person name="Alikhan N.F."/>
            <person name="Baker D."/>
            <person name="Gharbi K."/>
            <person name="Hall N."/>
            <person name="Watson M."/>
            <person name="Adriaenssens E.M."/>
            <person name="Foster-Nyarko E."/>
            <person name="Jarju S."/>
            <person name="Secka A."/>
            <person name="Antonio M."/>
            <person name="Oren A."/>
            <person name="Chaudhuri R.R."/>
            <person name="La Ragione R."/>
            <person name="Hildebrand F."/>
            <person name="Pallen M.J."/>
        </authorList>
    </citation>
    <scope>NUCLEOTIDE SEQUENCE</scope>
    <source>
        <strain evidence="10">17073</strain>
    </source>
</reference>
<dbReference type="PANTHER" id="PTHR42769:SF3">
    <property type="entry name" value="SUPEROXIDE DISMUTASE [FE] 2, CHLOROPLASTIC"/>
    <property type="match status" value="1"/>
</dbReference>
<dbReference type="SUPFAM" id="SSF54719">
    <property type="entry name" value="Fe,Mn superoxide dismutase (SOD), C-terminal domain"/>
    <property type="match status" value="1"/>
</dbReference>
<dbReference type="Gene3D" id="3.55.40.20">
    <property type="entry name" value="Iron/manganese superoxide dismutase, C-terminal domain"/>
    <property type="match status" value="1"/>
</dbReference>
<dbReference type="InterPro" id="IPR019831">
    <property type="entry name" value="Mn/Fe_SOD_N"/>
</dbReference>
<evidence type="ECO:0000259" key="8">
    <source>
        <dbReference type="Pfam" id="PF00081"/>
    </source>
</evidence>
<proteinExistence type="inferred from homology"/>
<keyword evidence="4 7" id="KW-0560">Oxidoreductase</keyword>
<dbReference type="GO" id="GO:0046872">
    <property type="term" value="F:metal ion binding"/>
    <property type="evidence" value="ECO:0007669"/>
    <property type="project" value="UniProtKB-KW"/>
</dbReference>
<dbReference type="PANTHER" id="PTHR42769">
    <property type="entry name" value="SUPEROXIDE DISMUTASE"/>
    <property type="match status" value="1"/>
</dbReference>
<evidence type="ECO:0000313" key="10">
    <source>
        <dbReference type="EMBL" id="HIU38498.1"/>
    </source>
</evidence>
<name>A0A9D1IJL9_9BACT</name>
<feature type="binding site" evidence="6">
    <location>
        <position position="27"/>
    </location>
    <ligand>
        <name>Mn(2+)</name>
        <dbReference type="ChEBI" id="CHEBI:29035"/>
    </ligand>
</feature>
<dbReference type="FunFam" id="1.10.287.990:FF:000002">
    <property type="entry name" value="Superoxide dismutase"/>
    <property type="match status" value="1"/>
</dbReference>
<feature type="domain" description="Manganese/iron superoxide dismutase C-terminal" evidence="9">
    <location>
        <begin position="89"/>
        <end position="191"/>
    </location>
</feature>
<dbReference type="InterPro" id="IPR019833">
    <property type="entry name" value="Mn/Fe_SOD_BS"/>
</dbReference>
<comment type="similarity">
    <text evidence="1 7">Belongs to the iron/manganese superoxide dismutase family.</text>
</comment>
<evidence type="ECO:0000256" key="5">
    <source>
        <dbReference type="ARBA" id="ARBA00023004"/>
    </source>
</evidence>
<dbReference type="PIRSF" id="PIRSF000349">
    <property type="entry name" value="SODismutase"/>
    <property type="match status" value="1"/>
</dbReference>
<reference evidence="10" key="1">
    <citation type="submission" date="2020-10" db="EMBL/GenBank/DDBJ databases">
        <authorList>
            <person name="Gilroy R."/>
        </authorList>
    </citation>
    <scope>NUCLEOTIDE SEQUENCE</scope>
    <source>
        <strain evidence="10">17073</strain>
    </source>
</reference>
<protein>
    <recommendedName>
        <fullName evidence="2 7">Superoxide dismutase</fullName>
        <ecNumber evidence="2 7">1.15.1.1</ecNumber>
    </recommendedName>
</protein>
<dbReference type="Pfam" id="PF02777">
    <property type="entry name" value="Sod_Fe_C"/>
    <property type="match status" value="1"/>
</dbReference>
<dbReference type="Gene3D" id="1.10.287.990">
    <property type="entry name" value="Fe,Mn superoxide dismutase (SOD) domain"/>
    <property type="match status" value="1"/>
</dbReference>
<evidence type="ECO:0000256" key="4">
    <source>
        <dbReference type="ARBA" id="ARBA00023002"/>
    </source>
</evidence>
<dbReference type="PRINTS" id="PR01703">
    <property type="entry name" value="MNSODISMTASE"/>
</dbReference>
<comment type="caution">
    <text evidence="10">The sequence shown here is derived from an EMBL/GenBank/DDBJ whole genome shotgun (WGS) entry which is preliminary data.</text>
</comment>
<feature type="binding site" evidence="6">
    <location>
        <position position="162"/>
    </location>
    <ligand>
        <name>Mn(2+)</name>
        <dbReference type="ChEBI" id="CHEBI:29035"/>
    </ligand>
</feature>
<keyword evidence="3 6" id="KW-0479">Metal-binding</keyword>
<evidence type="ECO:0000256" key="1">
    <source>
        <dbReference type="ARBA" id="ARBA00008714"/>
    </source>
</evidence>
<dbReference type="EC" id="1.15.1.1" evidence="2 7"/>
<evidence type="ECO:0000256" key="2">
    <source>
        <dbReference type="ARBA" id="ARBA00012682"/>
    </source>
</evidence>